<protein>
    <recommendedName>
        <fullName evidence="3">Methyltransferase type 11 domain-containing protein</fullName>
    </recommendedName>
</protein>
<dbReference type="Proteomes" id="UP000769157">
    <property type="component" value="Unassembled WGS sequence"/>
</dbReference>
<keyword evidence="5" id="KW-1185">Reference proteome</keyword>
<dbReference type="Gene3D" id="3.40.50.150">
    <property type="entry name" value="Vaccinia Virus protein VP39"/>
    <property type="match status" value="1"/>
</dbReference>
<dbReference type="InterPro" id="IPR051422">
    <property type="entry name" value="AlkB_tRNA_MeTrf/Diox"/>
</dbReference>
<dbReference type="RefSeq" id="XP_046059693.1">
    <property type="nucleotide sequence ID" value="XM_046207082.1"/>
</dbReference>
<dbReference type="InterPro" id="IPR013216">
    <property type="entry name" value="Methyltransf_11"/>
</dbReference>
<reference evidence="4" key="1">
    <citation type="journal article" date="2021" name="Open Biol.">
        <title>Shared evolutionary footprints suggest mitochondrial oxidative damage underlies multiple complex I losses in fungi.</title>
        <authorList>
            <person name="Schikora-Tamarit M.A."/>
            <person name="Marcet-Houben M."/>
            <person name="Nosek J."/>
            <person name="Gabaldon T."/>
        </authorList>
    </citation>
    <scope>NUCLEOTIDE SEQUENCE</scope>
    <source>
        <strain evidence="4">CBS6075</strain>
    </source>
</reference>
<dbReference type="GO" id="GO:0005634">
    <property type="term" value="C:nucleus"/>
    <property type="evidence" value="ECO:0007669"/>
    <property type="project" value="TreeGrafter"/>
</dbReference>
<evidence type="ECO:0000259" key="3">
    <source>
        <dbReference type="Pfam" id="PF08241"/>
    </source>
</evidence>
<dbReference type="InterPro" id="IPR029063">
    <property type="entry name" value="SAM-dependent_MTases_sf"/>
</dbReference>
<dbReference type="SUPFAM" id="SSF53335">
    <property type="entry name" value="S-adenosyl-L-methionine-dependent methyltransferases"/>
    <property type="match status" value="1"/>
</dbReference>
<name>A0A9P8P015_9ASCO</name>
<dbReference type="GO" id="GO:0002098">
    <property type="term" value="P:tRNA wobble uridine modification"/>
    <property type="evidence" value="ECO:0007669"/>
    <property type="project" value="TreeGrafter"/>
</dbReference>
<gene>
    <name evidence="4" type="ORF">OGAPHI_005856</name>
</gene>
<dbReference type="GO" id="GO:0005737">
    <property type="term" value="C:cytoplasm"/>
    <property type="evidence" value="ECO:0007669"/>
    <property type="project" value="TreeGrafter"/>
</dbReference>
<dbReference type="GO" id="GO:0000049">
    <property type="term" value="F:tRNA binding"/>
    <property type="evidence" value="ECO:0007669"/>
    <property type="project" value="TreeGrafter"/>
</dbReference>
<dbReference type="AlphaFoldDB" id="A0A9P8P015"/>
<accession>A0A9P8P015</accession>
<comment type="caution">
    <text evidence="4">The sequence shown here is derived from an EMBL/GenBank/DDBJ whole genome shotgun (WGS) entry which is preliminary data.</text>
</comment>
<dbReference type="GeneID" id="70237820"/>
<sequence>MSGKVQPSKEEIEQELAKFKQTPTADLQESVYVHDVYNSIAQHFSQTRYKPWPMVASFLGSLTDYSIGVDVGCGNGKYLTVNPKLWIVGSDYSTGLLDQAAKLHQKELNDLVVADGMLLPHETGRFDFAVSIAVIHHFSTNERRVAAIKEILRVLKKGGQALVYCWALEQEKSRRGYKEGMEQDVLVPWVAKDGETRMRYYHLYKRGELEEDCKAAGGIISKSGYEKDNWWVVVERV</sequence>
<proteinExistence type="predicted"/>
<dbReference type="GO" id="GO:0030488">
    <property type="term" value="P:tRNA methylation"/>
    <property type="evidence" value="ECO:0007669"/>
    <property type="project" value="TreeGrafter"/>
</dbReference>
<dbReference type="GO" id="GO:0106335">
    <property type="term" value="F:tRNA (5-carboxymethyluridine(34)-5-O)-methyltransferase activity"/>
    <property type="evidence" value="ECO:0007669"/>
    <property type="project" value="TreeGrafter"/>
</dbReference>
<organism evidence="4 5">
    <name type="scientific">Ogataea philodendri</name>
    <dbReference type="NCBI Taxonomy" id="1378263"/>
    <lineage>
        <taxon>Eukaryota</taxon>
        <taxon>Fungi</taxon>
        <taxon>Dikarya</taxon>
        <taxon>Ascomycota</taxon>
        <taxon>Saccharomycotina</taxon>
        <taxon>Pichiomycetes</taxon>
        <taxon>Pichiales</taxon>
        <taxon>Pichiaceae</taxon>
        <taxon>Ogataea</taxon>
    </lineage>
</organism>
<dbReference type="PANTHER" id="PTHR13069:SF21">
    <property type="entry name" value="ALKYLATED DNA REPAIR PROTEIN ALKB HOMOLOG 8"/>
    <property type="match status" value="1"/>
</dbReference>
<reference evidence="4" key="2">
    <citation type="submission" date="2021-01" db="EMBL/GenBank/DDBJ databases">
        <authorList>
            <person name="Schikora-Tamarit M.A."/>
        </authorList>
    </citation>
    <scope>NUCLEOTIDE SEQUENCE</scope>
    <source>
        <strain evidence="4">CBS6075</strain>
    </source>
</reference>
<evidence type="ECO:0000256" key="1">
    <source>
        <dbReference type="ARBA" id="ARBA00022603"/>
    </source>
</evidence>
<dbReference type="GO" id="GO:0008757">
    <property type="term" value="F:S-adenosylmethionine-dependent methyltransferase activity"/>
    <property type="evidence" value="ECO:0007669"/>
    <property type="project" value="InterPro"/>
</dbReference>
<evidence type="ECO:0000313" key="5">
    <source>
        <dbReference type="Proteomes" id="UP000769157"/>
    </source>
</evidence>
<keyword evidence="2" id="KW-0808">Transferase</keyword>
<dbReference type="CDD" id="cd02440">
    <property type="entry name" value="AdoMet_MTases"/>
    <property type="match status" value="1"/>
</dbReference>
<evidence type="ECO:0000313" key="4">
    <source>
        <dbReference type="EMBL" id="KAH3662604.1"/>
    </source>
</evidence>
<keyword evidence="1" id="KW-0489">Methyltransferase</keyword>
<dbReference type="EMBL" id="JAEUBE010000378">
    <property type="protein sequence ID" value="KAH3662604.1"/>
    <property type="molecule type" value="Genomic_DNA"/>
</dbReference>
<dbReference type="OrthoDB" id="271595at2759"/>
<dbReference type="Pfam" id="PF08241">
    <property type="entry name" value="Methyltransf_11"/>
    <property type="match status" value="1"/>
</dbReference>
<evidence type="ECO:0000256" key="2">
    <source>
        <dbReference type="ARBA" id="ARBA00022679"/>
    </source>
</evidence>
<dbReference type="PANTHER" id="PTHR13069">
    <property type="entry name" value="ALKYLATED DNA REPAIR PROTEIN ALKB HOMOLOG 8"/>
    <property type="match status" value="1"/>
</dbReference>
<feature type="domain" description="Methyltransferase type 11" evidence="3">
    <location>
        <begin position="69"/>
        <end position="162"/>
    </location>
</feature>